<dbReference type="EMBL" id="CP158268">
    <property type="protein sequence ID" value="XDJ86387.1"/>
    <property type="molecule type" value="Genomic_DNA"/>
</dbReference>
<keyword evidence="2" id="KW-0238">DNA-binding</keyword>
<dbReference type="GO" id="GO:0000160">
    <property type="term" value="P:phosphorelay signal transduction system"/>
    <property type="evidence" value="ECO:0007669"/>
    <property type="project" value="InterPro"/>
</dbReference>
<sequence length="217" mass="23514">MPALRIVIADDHPIVRVGIKAFLAEHSIRFTLAGEASSGDELLSLLSATPGVDVVITDFAMDEGRQDGLRLLRRLQQQHPGIRIVVLTMLTNGALLNSIQKAGVDCIVGKRDVHKNLASAIENAVNHRPFLSPDLKALLDAANRLSSSPSADHASRLSPRQAETLRLLRSGLTVSEIAASLNRSKKTISAQKQGAMAKLGLQNDAQLFEYLHSSFER</sequence>
<dbReference type="CDD" id="cd06170">
    <property type="entry name" value="LuxR_C_like"/>
    <property type="match status" value="1"/>
</dbReference>
<dbReference type="EMBL" id="CP158264">
    <property type="protein sequence ID" value="XDJ74210.1"/>
    <property type="molecule type" value="Genomic_DNA"/>
</dbReference>
<dbReference type="EMBL" id="CP158257">
    <property type="protein sequence ID" value="XDJ56710.1"/>
    <property type="molecule type" value="Genomic_DNA"/>
</dbReference>
<evidence type="ECO:0000259" key="4">
    <source>
        <dbReference type="PROSITE" id="PS50043"/>
    </source>
</evidence>
<evidence type="ECO:0000313" key="10">
    <source>
        <dbReference type="EMBL" id="XDJ66092.1"/>
    </source>
</evidence>
<dbReference type="EMBL" id="CP158269">
    <property type="protein sequence ID" value="XDJ87543.1"/>
    <property type="molecule type" value="Genomic_DNA"/>
</dbReference>
<protein>
    <submittedName>
        <fullName evidence="17">Response regulator transcription factor</fullName>
    </submittedName>
</protein>
<dbReference type="CDD" id="cd17535">
    <property type="entry name" value="REC_NarL-like"/>
    <property type="match status" value="1"/>
</dbReference>
<dbReference type="InterPro" id="IPR039420">
    <property type="entry name" value="WalR-like"/>
</dbReference>
<dbReference type="InterPro" id="IPR011006">
    <property type="entry name" value="CheY-like_superfamily"/>
</dbReference>
<dbReference type="AlphaFoldDB" id="A0AB39GY27"/>
<evidence type="ECO:0000313" key="17">
    <source>
        <dbReference type="EMBL" id="XDJ94718.1"/>
    </source>
</evidence>
<organism evidence="17">
    <name type="scientific">Castellaniella ginsengisoli</name>
    <dbReference type="NCBI Taxonomy" id="546114"/>
    <lineage>
        <taxon>Bacteria</taxon>
        <taxon>Pseudomonadati</taxon>
        <taxon>Pseudomonadota</taxon>
        <taxon>Betaproteobacteria</taxon>
        <taxon>Burkholderiales</taxon>
        <taxon>Alcaligenaceae</taxon>
        <taxon>Castellaniella</taxon>
    </lineage>
</organism>
<feature type="modified residue" description="4-aspartylphosphate" evidence="3">
    <location>
        <position position="58"/>
    </location>
</feature>
<evidence type="ECO:0000313" key="16">
    <source>
        <dbReference type="EMBL" id="XDJ91487.1"/>
    </source>
</evidence>
<dbReference type="GO" id="GO:0003677">
    <property type="term" value="F:DNA binding"/>
    <property type="evidence" value="ECO:0007669"/>
    <property type="project" value="UniProtKB-KW"/>
</dbReference>
<keyword evidence="1 3" id="KW-0597">Phosphoprotein</keyword>
<evidence type="ECO:0000313" key="8">
    <source>
        <dbReference type="EMBL" id="XDJ59872.1"/>
    </source>
</evidence>
<dbReference type="EMBL" id="CP158259">
    <property type="protein sequence ID" value="XDJ59872.1"/>
    <property type="molecule type" value="Genomic_DNA"/>
</dbReference>
<dbReference type="PROSITE" id="PS50043">
    <property type="entry name" value="HTH_LUXR_2"/>
    <property type="match status" value="1"/>
</dbReference>
<dbReference type="EMBL" id="CP158253">
    <property type="protein sequence ID" value="XDJ44073.1"/>
    <property type="molecule type" value="Genomic_DNA"/>
</dbReference>
<dbReference type="EMBL" id="CP158271">
    <property type="protein sequence ID" value="XDJ94718.1"/>
    <property type="molecule type" value="Genomic_DNA"/>
</dbReference>
<dbReference type="Pfam" id="PF00072">
    <property type="entry name" value="Response_reg"/>
    <property type="match status" value="1"/>
</dbReference>
<dbReference type="PROSITE" id="PS50110">
    <property type="entry name" value="RESPONSE_REGULATORY"/>
    <property type="match status" value="1"/>
</dbReference>
<dbReference type="EMBL" id="CP158261">
    <property type="protein sequence ID" value="XDJ66092.1"/>
    <property type="molecule type" value="Genomic_DNA"/>
</dbReference>
<evidence type="ECO:0000313" key="7">
    <source>
        <dbReference type="EMBL" id="XDJ56710.1"/>
    </source>
</evidence>
<dbReference type="InterPro" id="IPR001789">
    <property type="entry name" value="Sig_transdc_resp-reg_receiver"/>
</dbReference>
<dbReference type="PANTHER" id="PTHR43214:SF17">
    <property type="entry name" value="TRANSCRIPTIONAL REGULATORY PROTEIN RCSB"/>
    <property type="match status" value="1"/>
</dbReference>
<evidence type="ECO:0000259" key="5">
    <source>
        <dbReference type="PROSITE" id="PS50110"/>
    </source>
</evidence>
<dbReference type="EMBL" id="CP158263">
    <property type="protein sequence ID" value="XDJ71943.1"/>
    <property type="molecule type" value="Genomic_DNA"/>
</dbReference>
<reference evidence="17" key="1">
    <citation type="submission" date="2024-05" db="EMBL/GenBank/DDBJ databases">
        <authorList>
            <person name="Luo Y.-C."/>
            <person name="Nicholds J."/>
            <person name="Mortimer T."/>
            <person name="Maboni G."/>
        </authorList>
    </citation>
    <scope>NUCLEOTIDE SEQUENCE</scope>
    <source>
        <strain evidence="17">124953</strain>
        <strain evidence="16">130308</strain>
        <strain evidence="15">130416</strain>
        <strain evidence="14">140124</strain>
        <strain evidence="13">143751</strain>
        <strain evidence="12">143811</strain>
        <strain evidence="11">143936</strain>
        <strain evidence="10">145849</strain>
        <strain evidence="9">145850</strain>
        <strain evidence="8">145852</strain>
        <strain evidence="7">150221</strain>
        <strain evidence="6">153271</strain>
    </source>
</reference>
<evidence type="ECO:0000256" key="3">
    <source>
        <dbReference type="PROSITE-ProRule" id="PRU00169"/>
    </source>
</evidence>
<dbReference type="GO" id="GO:0006355">
    <property type="term" value="P:regulation of DNA-templated transcription"/>
    <property type="evidence" value="ECO:0007669"/>
    <property type="project" value="InterPro"/>
</dbReference>
<dbReference type="PANTHER" id="PTHR43214">
    <property type="entry name" value="TWO-COMPONENT RESPONSE REGULATOR"/>
    <property type="match status" value="1"/>
</dbReference>
<feature type="domain" description="HTH luxR-type" evidence="4">
    <location>
        <begin position="150"/>
        <end position="215"/>
    </location>
</feature>
<proteinExistence type="predicted"/>
<gene>
    <name evidence="10" type="ORF">ABRY91_11835</name>
    <name evidence="8" type="ORF">ABRY92_07520</name>
    <name evidence="17" type="ORF">ABRY95_06875</name>
    <name evidence="13" type="ORF">ABRY96_10115</name>
    <name evidence="12" type="ORF">ABRY97_11430</name>
    <name evidence="15" type="ORF">ABRY98_11455</name>
    <name evidence="7" type="ORF">ABRZ00_05945</name>
    <name evidence="6" type="ORF">ABRZ02_10440</name>
    <name evidence="9" type="ORF">ABRZ03_09470</name>
    <name evidence="11" type="ORF">ABRZ06_00050</name>
    <name evidence="14" type="ORF">ABRZ08_06060</name>
    <name evidence="16" type="ORF">ABRZ12_04110</name>
</gene>
<evidence type="ECO:0000313" key="13">
    <source>
        <dbReference type="EMBL" id="XDJ82037.1"/>
    </source>
</evidence>
<dbReference type="SMART" id="SM00421">
    <property type="entry name" value="HTH_LUXR"/>
    <property type="match status" value="1"/>
</dbReference>
<evidence type="ECO:0000313" key="15">
    <source>
        <dbReference type="EMBL" id="XDJ87543.1"/>
    </source>
</evidence>
<accession>A0AB39GY27</accession>
<dbReference type="SUPFAM" id="SSF52172">
    <property type="entry name" value="CheY-like"/>
    <property type="match status" value="1"/>
</dbReference>
<dbReference type="EMBL" id="CP158266">
    <property type="protein sequence ID" value="XDJ82037.1"/>
    <property type="molecule type" value="Genomic_DNA"/>
</dbReference>
<evidence type="ECO:0000313" key="6">
    <source>
        <dbReference type="EMBL" id="XDJ44073.1"/>
    </source>
</evidence>
<evidence type="ECO:0000313" key="14">
    <source>
        <dbReference type="EMBL" id="XDJ86387.1"/>
    </source>
</evidence>
<dbReference type="InterPro" id="IPR036388">
    <property type="entry name" value="WH-like_DNA-bd_sf"/>
</dbReference>
<dbReference type="RefSeq" id="WP_368642647.1">
    <property type="nucleotide sequence ID" value="NZ_CP158253.1"/>
</dbReference>
<name>A0AB39GY27_9BURK</name>
<dbReference type="Gene3D" id="3.40.50.2300">
    <property type="match status" value="1"/>
</dbReference>
<evidence type="ECO:0000313" key="9">
    <source>
        <dbReference type="EMBL" id="XDJ62961.1"/>
    </source>
</evidence>
<dbReference type="Pfam" id="PF00196">
    <property type="entry name" value="GerE"/>
    <property type="match status" value="1"/>
</dbReference>
<dbReference type="KEGG" id="cgin:ABRZ00_05945"/>
<dbReference type="EMBL" id="CP158270">
    <property type="protein sequence ID" value="XDJ91487.1"/>
    <property type="molecule type" value="Genomic_DNA"/>
</dbReference>
<dbReference type="GeneID" id="93067057"/>
<evidence type="ECO:0000313" key="11">
    <source>
        <dbReference type="EMBL" id="XDJ71943.1"/>
    </source>
</evidence>
<dbReference type="InterPro" id="IPR058245">
    <property type="entry name" value="NreC/VraR/RcsB-like_REC"/>
</dbReference>
<evidence type="ECO:0000256" key="2">
    <source>
        <dbReference type="ARBA" id="ARBA00023125"/>
    </source>
</evidence>
<dbReference type="SMART" id="SM00448">
    <property type="entry name" value="REC"/>
    <property type="match status" value="1"/>
</dbReference>
<dbReference type="Gene3D" id="1.10.10.10">
    <property type="entry name" value="Winged helix-like DNA-binding domain superfamily/Winged helix DNA-binding domain"/>
    <property type="match status" value="1"/>
</dbReference>
<evidence type="ECO:0000256" key="1">
    <source>
        <dbReference type="ARBA" id="ARBA00022553"/>
    </source>
</evidence>
<dbReference type="SUPFAM" id="SSF46894">
    <property type="entry name" value="C-terminal effector domain of the bipartite response regulators"/>
    <property type="match status" value="1"/>
</dbReference>
<evidence type="ECO:0000313" key="12">
    <source>
        <dbReference type="EMBL" id="XDJ74210.1"/>
    </source>
</evidence>
<dbReference type="EMBL" id="CP158260">
    <property type="protein sequence ID" value="XDJ62961.1"/>
    <property type="molecule type" value="Genomic_DNA"/>
</dbReference>
<dbReference type="InterPro" id="IPR016032">
    <property type="entry name" value="Sig_transdc_resp-reg_C-effctor"/>
</dbReference>
<feature type="domain" description="Response regulatory" evidence="5">
    <location>
        <begin position="5"/>
        <end position="125"/>
    </location>
</feature>
<dbReference type="PRINTS" id="PR00038">
    <property type="entry name" value="HTHLUXR"/>
</dbReference>
<dbReference type="InterPro" id="IPR000792">
    <property type="entry name" value="Tscrpt_reg_LuxR_C"/>
</dbReference>